<evidence type="ECO:0000256" key="1">
    <source>
        <dbReference type="ARBA" id="ARBA00004429"/>
    </source>
</evidence>
<dbReference type="Pfam" id="PF00482">
    <property type="entry name" value="T2SSF"/>
    <property type="match status" value="2"/>
</dbReference>
<feature type="transmembrane region" description="Helical" evidence="8">
    <location>
        <begin position="160"/>
        <end position="182"/>
    </location>
</feature>
<evidence type="ECO:0000256" key="8">
    <source>
        <dbReference type="SAM" id="Phobius"/>
    </source>
</evidence>
<gene>
    <name evidence="10" type="ORF">EC835_102538</name>
</gene>
<comment type="subcellular location">
    <subcellularLocation>
        <location evidence="1">Cell inner membrane</location>
        <topology evidence="1">Multi-pass membrane protein</topology>
    </subcellularLocation>
</comment>
<dbReference type="InterPro" id="IPR042094">
    <property type="entry name" value="T2SS_GspF_sf"/>
</dbReference>
<dbReference type="PANTHER" id="PTHR30012:SF7">
    <property type="entry name" value="PROTEIN TRANSPORT PROTEIN HOFC HOMOLOG"/>
    <property type="match status" value="1"/>
</dbReference>
<dbReference type="OrthoDB" id="9805682at2"/>
<feature type="transmembrane region" description="Helical" evidence="8">
    <location>
        <begin position="202"/>
        <end position="229"/>
    </location>
</feature>
<comment type="caution">
    <text evidence="10">The sequence shown here is derived from an EMBL/GenBank/DDBJ whole genome shotgun (WGS) entry which is preliminary data.</text>
</comment>
<keyword evidence="3" id="KW-1003">Cell membrane</keyword>
<evidence type="ECO:0000256" key="3">
    <source>
        <dbReference type="ARBA" id="ARBA00022475"/>
    </source>
</evidence>
<evidence type="ECO:0000256" key="5">
    <source>
        <dbReference type="ARBA" id="ARBA00022692"/>
    </source>
</evidence>
<name>A0A4R3NUF4_9GAMM</name>
<dbReference type="Proteomes" id="UP000295055">
    <property type="component" value="Unassembled WGS sequence"/>
</dbReference>
<dbReference type="Gene3D" id="1.20.81.30">
    <property type="entry name" value="Type II secretion system (T2SS), domain F"/>
    <property type="match status" value="2"/>
</dbReference>
<dbReference type="InterPro" id="IPR018076">
    <property type="entry name" value="T2SS_GspF_dom"/>
</dbReference>
<dbReference type="AlphaFoldDB" id="A0A4R3NUF4"/>
<protein>
    <submittedName>
        <fullName evidence="10">Protein transport protein HofC</fullName>
    </submittedName>
</protein>
<organism evidence="10 11">
    <name type="scientific">Providencia alcalifaciens</name>
    <dbReference type="NCBI Taxonomy" id="126385"/>
    <lineage>
        <taxon>Bacteria</taxon>
        <taxon>Pseudomonadati</taxon>
        <taxon>Pseudomonadota</taxon>
        <taxon>Gammaproteobacteria</taxon>
        <taxon>Enterobacterales</taxon>
        <taxon>Morganellaceae</taxon>
        <taxon>Providencia</taxon>
    </lineage>
</organism>
<keyword evidence="7 8" id="KW-0472">Membrane</keyword>
<dbReference type="GO" id="GO:0015628">
    <property type="term" value="P:protein secretion by the type II secretion system"/>
    <property type="evidence" value="ECO:0007669"/>
    <property type="project" value="TreeGrafter"/>
</dbReference>
<evidence type="ECO:0000256" key="4">
    <source>
        <dbReference type="ARBA" id="ARBA00022519"/>
    </source>
</evidence>
<evidence type="ECO:0000313" key="10">
    <source>
        <dbReference type="EMBL" id="TCT37071.1"/>
    </source>
</evidence>
<dbReference type="InterPro" id="IPR003004">
    <property type="entry name" value="GspF/PilC"/>
</dbReference>
<dbReference type="GO" id="GO:0005886">
    <property type="term" value="C:plasma membrane"/>
    <property type="evidence" value="ECO:0007669"/>
    <property type="project" value="UniProtKB-SubCell"/>
</dbReference>
<sequence>MFVYHYTSLENNSYITDSLVAKNKQQAFLEIIKRGQTPISIKLKSIFILDIENLNYRIHFFHQLNILSSSGISLLKCFQLLQLNCHLPFWKNLINQAINDLEKGINFIKNLEKHPHIFNSTIISLIVIAEKTGKYDESFLIIKNMLEHNQKTSILIKKALRYPVTLVGFSSLLLIIMLVFVIPQFVEIYESFQQELPAITKVVIIISNTLIDNIQWILSILTSTIFLFIKYKSFAFKKLTLLMQYFPYINNIIKAKNLNIYFLTLSSTLKSGLPLLECLDCSTKTIVHHKYKKECHEIYHTILRGASLSDAMKNTQLFPKLAIQLISLAEESGKLEYFTLYLFKYYSQQYKTITEHHLKNLEPILLLFIAIIICLIMFAMYLPIFKLGSVISGM</sequence>
<comment type="similarity">
    <text evidence="2">Belongs to the GSP F family.</text>
</comment>
<keyword evidence="5 8" id="KW-0812">Transmembrane</keyword>
<evidence type="ECO:0000256" key="7">
    <source>
        <dbReference type="ARBA" id="ARBA00023136"/>
    </source>
</evidence>
<keyword evidence="4" id="KW-0997">Cell inner membrane</keyword>
<dbReference type="RefSeq" id="WP_132495793.1">
    <property type="nucleotide sequence ID" value="NZ_SMAS01000002.1"/>
</dbReference>
<accession>A0A4R3NUF4</accession>
<evidence type="ECO:0000256" key="2">
    <source>
        <dbReference type="ARBA" id="ARBA00005745"/>
    </source>
</evidence>
<reference evidence="10 11" key="1">
    <citation type="submission" date="2019-03" db="EMBL/GenBank/DDBJ databases">
        <title>Genomic analyses of the natural microbiome of Caenorhabditis elegans.</title>
        <authorList>
            <person name="Samuel B."/>
        </authorList>
    </citation>
    <scope>NUCLEOTIDE SEQUENCE [LARGE SCALE GENOMIC DNA]</scope>
    <source>
        <strain evidence="10 11">JUb102</strain>
    </source>
</reference>
<evidence type="ECO:0000256" key="6">
    <source>
        <dbReference type="ARBA" id="ARBA00022989"/>
    </source>
</evidence>
<evidence type="ECO:0000313" key="11">
    <source>
        <dbReference type="Proteomes" id="UP000295055"/>
    </source>
</evidence>
<feature type="domain" description="Type II secretion system protein GspF" evidence="9">
    <location>
        <begin position="263"/>
        <end position="383"/>
    </location>
</feature>
<evidence type="ECO:0000259" key="9">
    <source>
        <dbReference type="Pfam" id="PF00482"/>
    </source>
</evidence>
<dbReference type="EMBL" id="SMAS01000002">
    <property type="protein sequence ID" value="TCT37071.1"/>
    <property type="molecule type" value="Genomic_DNA"/>
</dbReference>
<feature type="transmembrane region" description="Helical" evidence="8">
    <location>
        <begin position="364"/>
        <end position="384"/>
    </location>
</feature>
<keyword evidence="6 8" id="KW-1133">Transmembrane helix</keyword>
<proteinExistence type="inferred from homology"/>
<dbReference type="PANTHER" id="PTHR30012">
    <property type="entry name" value="GENERAL SECRETION PATHWAY PROTEIN"/>
    <property type="match status" value="1"/>
</dbReference>
<feature type="domain" description="Type II secretion system protein GspF" evidence="9">
    <location>
        <begin position="60"/>
        <end position="183"/>
    </location>
</feature>
<dbReference type="PRINTS" id="PR00812">
    <property type="entry name" value="BCTERIALGSPF"/>
</dbReference>